<evidence type="ECO:0000256" key="9">
    <source>
        <dbReference type="ARBA" id="ARBA00022692"/>
    </source>
</evidence>
<evidence type="ECO:0000313" key="19">
    <source>
        <dbReference type="EMBL" id="KAF3560396.1"/>
    </source>
</evidence>
<keyword evidence="13" id="KW-0594">Phospholipid biosynthesis</keyword>
<comment type="subcellular location">
    <subcellularLocation>
        <location evidence="2">Membrane</location>
        <topology evidence="2">Multi-pass membrane protein</topology>
    </subcellularLocation>
</comment>
<comment type="pathway">
    <text evidence="4">Lipid metabolism.</text>
</comment>
<feature type="transmembrane region" description="Helical" evidence="18">
    <location>
        <begin position="261"/>
        <end position="284"/>
    </location>
</feature>
<comment type="catalytic activity">
    <reaction evidence="15">
        <text>a CDP-1,2-diacyl-sn-glycerol + sn-glycerol 3-phosphate = a 1,2-diacyl-sn-glycero-3-phospho-(1'-sn-glycero-3'-phosphate) + CMP + H(+)</text>
        <dbReference type="Rhea" id="RHEA:12593"/>
        <dbReference type="ChEBI" id="CHEBI:15378"/>
        <dbReference type="ChEBI" id="CHEBI:57597"/>
        <dbReference type="ChEBI" id="CHEBI:58332"/>
        <dbReference type="ChEBI" id="CHEBI:60110"/>
        <dbReference type="ChEBI" id="CHEBI:60377"/>
        <dbReference type="EC" id="2.7.8.5"/>
    </reaction>
</comment>
<dbReference type="GO" id="GO:0045995">
    <property type="term" value="P:regulation of embryonic development"/>
    <property type="evidence" value="ECO:0007669"/>
    <property type="project" value="UniProtKB-ARBA"/>
</dbReference>
<feature type="region of interest" description="Disordered" evidence="17">
    <location>
        <begin position="1"/>
        <end position="32"/>
    </location>
</feature>
<comment type="cofactor">
    <cofactor evidence="1">
        <name>Mn(2+)</name>
        <dbReference type="ChEBI" id="CHEBI:29035"/>
    </cofactor>
</comment>
<evidence type="ECO:0000256" key="5">
    <source>
        <dbReference type="ARBA" id="ARBA00010441"/>
    </source>
</evidence>
<evidence type="ECO:0000256" key="6">
    <source>
        <dbReference type="ARBA" id="ARBA00013170"/>
    </source>
</evidence>
<comment type="pathway">
    <text evidence="3">Phospholipid metabolism; phosphatidylglycerol biosynthesis; phosphatidylglycerol from CDP-diacylglycerol: step 1/2.</text>
</comment>
<proteinExistence type="inferred from homology"/>
<dbReference type="InterPro" id="IPR050324">
    <property type="entry name" value="CDP-alcohol_PTase-I"/>
</dbReference>
<dbReference type="EC" id="2.7.8.5" evidence="6"/>
<dbReference type="InterPro" id="IPR048254">
    <property type="entry name" value="CDP_ALCOHOL_P_TRANSF_CS"/>
</dbReference>
<dbReference type="PROSITE" id="PS00379">
    <property type="entry name" value="CDP_ALCOHOL_P_TRANSF"/>
    <property type="match status" value="2"/>
</dbReference>
<dbReference type="GO" id="GO:0008444">
    <property type="term" value="F:CDP-diacylglycerol-glycerol-3-phosphate 3-phosphatidyltransferase activity"/>
    <property type="evidence" value="ECO:0007669"/>
    <property type="project" value="UniProtKB-EC"/>
</dbReference>
<keyword evidence="10 18" id="KW-1133">Transmembrane helix</keyword>
<evidence type="ECO:0000256" key="3">
    <source>
        <dbReference type="ARBA" id="ARBA00005042"/>
    </source>
</evidence>
<dbReference type="Proteomes" id="UP000712600">
    <property type="component" value="Unassembled WGS sequence"/>
</dbReference>
<reference evidence="19" key="1">
    <citation type="submission" date="2019-12" db="EMBL/GenBank/DDBJ databases">
        <title>Genome sequencing and annotation of Brassica cretica.</title>
        <authorList>
            <person name="Studholme D.J."/>
            <person name="Sarris P."/>
        </authorList>
    </citation>
    <scope>NUCLEOTIDE SEQUENCE</scope>
    <source>
        <strain evidence="19">PFS-109/04</strain>
        <tissue evidence="19">Leaf</tissue>
    </source>
</reference>
<dbReference type="InterPro" id="IPR043130">
    <property type="entry name" value="CDP-OH_PTrfase_TM_dom"/>
</dbReference>
<evidence type="ECO:0000256" key="8">
    <source>
        <dbReference type="ARBA" id="ARBA00022679"/>
    </source>
</evidence>
<evidence type="ECO:0000256" key="4">
    <source>
        <dbReference type="ARBA" id="ARBA00005189"/>
    </source>
</evidence>
<evidence type="ECO:0000256" key="14">
    <source>
        <dbReference type="ARBA" id="ARBA00023264"/>
    </source>
</evidence>
<evidence type="ECO:0000256" key="10">
    <source>
        <dbReference type="ARBA" id="ARBA00022989"/>
    </source>
</evidence>
<dbReference type="GO" id="GO:0016020">
    <property type="term" value="C:membrane"/>
    <property type="evidence" value="ECO:0007669"/>
    <property type="project" value="UniProtKB-SubCell"/>
</dbReference>
<dbReference type="Gene3D" id="1.20.120.1760">
    <property type="match status" value="1"/>
</dbReference>
<evidence type="ECO:0000313" key="20">
    <source>
        <dbReference type="Proteomes" id="UP000712600"/>
    </source>
</evidence>
<evidence type="ECO:0000256" key="11">
    <source>
        <dbReference type="ARBA" id="ARBA00023098"/>
    </source>
</evidence>
<organism evidence="19 20">
    <name type="scientific">Brassica cretica</name>
    <name type="common">Mustard</name>
    <dbReference type="NCBI Taxonomy" id="69181"/>
    <lineage>
        <taxon>Eukaryota</taxon>
        <taxon>Viridiplantae</taxon>
        <taxon>Streptophyta</taxon>
        <taxon>Embryophyta</taxon>
        <taxon>Tracheophyta</taxon>
        <taxon>Spermatophyta</taxon>
        <taxon>Magnoliopsida</taxon>
        <taxon>eudicotyledons</taxon>
        <taxon>Gunneridae</taxon>
        <taxon>Pentapetalae</taxon>
        <taxon>rosids</taxon>
        <taxon>malvids</taxon>
        <taxon>Brassicales</taxon>
        <taxon>Brassicaceae</taxon>
        <taxon>Brassiceae</taxon>
        <taxon>Brassica</taxon>
    </lineage>
</organism>
<dbReference type="InterPro" id="IPR004570">
    <property type="entry name" value="Phosphatidylglycerol_P_synth"/>
</dbReference>
<evidence type="ECO:0000256" key="15">
    <source>
        <dbReference type="ARBA" id="ARBA00048586"/>
    </source>
</evidence>
<gene>
    <name evidence="19" type="ORF">F2Q69_00015176</name>
</gene>
<sequence length="295" mass="32003">MGEEEDAVSLDQNSSGGGEDSSLRRNRHSSPLPPHLSSKVLTLPTVLTLGRVAAVPILVATFYVDCWWGRTATTSIFIAAAITDWLDGYIARKMRLGSAFGAFLDPVADKTSNKSSLVVLFSFYVDCWWGRTATTSIFIAAAITDWLDGYIARKMRLGSAFGAFLDPVADKLMVAATLILLCTKPMDAIVLGPVPWLVTVPSIAIIGREITMSAVREWAASQNGKLSQAVAVNSLGKWKTATQMIALTILLASRDSSFERLLPSGIGLLYVSAGLSVWSLVVYMRQIMRVLLKKK</sequence>
<evidence type="ECO:0000256" key="1">
    <source>
        <dbReference type="ARBA" id="ARBA00001936"/>
    </source>
</evidence>
<dbReference type="FunFam" id="1.20.120.1760:FF:000008">
    <property type="entry name" value="CDP-diacylglycerol--glycerol-3-phosphate 3-phosphatidyltransferase 2"/>
    <property type="match status" value="1"/>
</dbReference>
<dbReference type="PANTHER" id="PTHR14269:SF40">
    <property type="entry name" value="CDP-DIACYLGLYCEROL--GLYCEROL-3-PHOSPHATE 3-PHOSPHATIDYLTRANSFERASE 2"/>
    <property type="match status" value="1"/>
</dbReference>
<evidence type="ECO:0000256" key="17">
    <source>
        <dbReference type="SAM" id="MobiDB-lite"/>
    </source>
</evidence>
<dbReference type="GO" id="GO:0009941">
    <property type="term" value="C:chloroplast envelope"/>
    <property type="evidence" value="ECO:0007669"/>
    <property type="project" value="TreeGrafter"/>
</dbReference>
<dbReference type="EMBL" id="QGKX02000996">
    <property type="protein sequence ID" value="KAF3560396.1"/>
    <property type="molecule type" value="Genomic_DNA"/>
</dbReference>
<keyword evidence="9 18" id="KW-0812">Transmembrane</keyword>
<keyword evidence="7" id="KW-0444">Lipid biosynthesis</keyword>
<keyword evidence="8 16" id="KW-0808">Transferase</keyword>
<evidence type="ECO:0000256" key="13">
    <source>
        <dbReference type="ARBA" id="ARBA00023209"/>
    </source>
</evidence>
<evidence type="ECO:0000256" key="12">
    <source>
        <dbReference type="ARBA" id="ARBA00023136"/>
    </source>
</evidence>
<dbReference type="InterPro" id="IPR000462">
    <property type="entry name" value="CDP-OH_P_trans"/>
</dbReference>
<comment type="caution">
    <text evidence="19">The sequence shown here is derived from an EMBL/GenBank/DDBJ whole genome shotgun (WGS) entry which is preliminary data.</text>
</comment>
<accession>A0A8S9R9S8</accession>
<protein>
    <recommendedName>
        <fullName evidence="6">CDP-diacylglycerol--glycerol-3-phosphate 1-phosphatidyltransferase</fullName>
        <ecNumber evidence="6">2.7.8.5</ecNumber>
    </recommendedName>
</protein>
<dbReference type="PANTHER" id="PTHR14269">
    <property type="entry name" value="CDP-DIACYLGLYCEROL--GLYCEROL-3-PHOSPHATE 3-PHOSPHATIDYLTRANSFERASE-RELATED"/>
    <property type="match status" value="1"/>
</dbReference>
<dbReference type="GO" id="GO:0006655">
    <property type="term" value="P:phosphatidylglycerol biosynthetic process"/>
    <property type="evidence" value="ECO:0007669"/>
    <property type="project" value="UniProtKB-ARBA"/>
</dbReference>
<dbReference type="NCBIfam" id="TIGR00560">
    <property type="entry name" value="pgsA"/>
    <property type="match status" value="1"/>
</dbReference>
<keyword evidence="12 18" id="KW-0472">Membrane</keyword>
<comment type="similarity">
    <text evidence="5 16">Belongs to the CDP-alcohol phosphatidyltransferase class-I family.</text>
</comment>
<evidence type="ECO:0000256" key="2">
    <source>
        <dbReference type="ARBA" id="ARBA00004141"/>
    </source>
</evidence>
<evidence type="ECO:0000256" key="18">
    <source>
        <dbReference type="SAM" id="Phobius"/>
    </source>
</evidence>
<name>A0A8S9R9S8_BRACR</name>
<dbReference type="GO" id="GO:0030145">
    <property type="term" value="F:manganese ion binding"/>
    <property type="evidence" value="ECO:0007669"/>
    <property type="project" value="UniProtKB-ARBA"/>
</dbReference>
<evidence type="ECO:0000256" key="16">
    <source>
        <dbReference type="RuleBase" id="RU003750"/>
    </source>
</evidence>
<dbReference type="Pfam" id="PF01066">
    <property type="entry name" value="CDP-OH_P_transf"/>
    <property type="match status" value="1"/>
</dbReference>
<evidence type="ECO:0000256" key="7">
    <source>
        <dbReference type="ARBA" id="ARBA00022516"/>
    </source>
</evidence>
<dbReference type="AlphaFoldDB" id="A0A8S9R9S8"/>
<keyword evidence="11" id="KW-0443">Lipid metabolism</keyword>
<keyword evidence="14" id="KW-1208">Phospholipid metabolism</keyword>